<dbReference type="InterPro" id="IPR034204">
    <property type="entry name" value="PfSUB1-like_cat_dom"/>
</dbReference>
<dbReference type="Proteomes" id="UP000176050">
    <property type="component" value="Chromosome"/>
</dbReference>
<name>A0A1D8P5E1_9FLAO</name>
<dbReference type="AlphaFoldDB" id="A0A1D8P5E1"/>
<dbReference type="InterPro" id="IPR022398">
    <property type="entry name" value="Peptidase_S8_His-AS"/>
</dbReference>
<feature type="active site" description="Charge relay system" evidence="5 6">
    <location>
        <position position="435"/>
    </location>
</feature>
<gene>
    <name evidence="10" type="ORF">LPB138_03400</name>
</gene>
<dbReference type="OrthoDB" id="1055762at2"/>
<dbReference type="Pfam" id="PF00082">
    <property type="entry name" value="Peptidase_S8"/>
    <property type="match status" value="1"/>
</dbReference>
<evidence type="ECO:0000256" key="4">
    <source>
        <dbReference type="ARBA" id="ARBA00022825"/>
    </source>
</evidence>
<evidence type="ECO:0000313" key="11">
    <source>
        <dbReference type="Proteomes" id="UP000176050"/>
    </source>
</evidence>
<dbReference type="EMBL" id="CP017478">
    <property type="protein sequence ID" value="AOW19787.1"/>
    <property type="molecule type" value="Genomic_DNA"/>
</dbReference>
<dbReference type="InterPro" id="IPR011044">
    <property type="entry name" value="Quino_amine_DH_bsu"/>
</dbReference>
<dbReference type="InterPro" id="IPR023827">
    <property type="entry name" value="Peptidase_S8_Asp-AS"/>
</dbReference>
<dbReference type="SUPFAM" id="SSF50969">
    <property type="entry name" value="YVTN repeat-like/Quinoprotein amine dehydrogenase"/>
    <property type="match status" value="1"/>
</dbReference>
<evidence type="ECO:0000256" key="5">
    <source>
        <dbReference type="PIRSR" id="PIRSR615500-1"/>
    </source>
</evidence>
<evidence type="ECO:0000313" key="10">
    <source>
        <dbReference type="EMBL" id="AOW19787.1"/>
    </source>
</evidence>
<comment type="similarity">
    <text evidence="1 6 7">Belongs to the peptidase S8 family.</text>
</comment>
<dbReference type="CDD" id="cd07473">
    <property type="entry name" value="Peptidases_S8_Subtilisin_like"/>
    <property type="match status" value="1"/>
</dbReference>
<dbReference type="RefSeq" id="WP_070235908.1">
    <property type="nucleotide sequence ID" value="NZ_CP017478.1"/>
</dbReference>
<feature type="active site" description="Charge relay system" evidence="5 6">
    <location>
        <position position="274"/>
    </location>
</feature>
<dbReference type="PANTHER" id="PTHR43806:SF11">
    <property type="entry name" value="CEREVISIN-RELATED"/>
    <property type="match status" value="1"/>
</dbReference>
<dbReference type="GO" id="GO:0006508">
    <property type="term" value="P:proteolysis"/>
    <property type="evidence" value="ECO:0007669"/>
    <property type="project" value="UniProtKB-KW"/>
</dbReference>
<evidence type="ECO:0000259" key="9">
    <source>
        <dbReference type="Pfam" id="PF22148"/>
    </source>
</evidence>
<protein>
    <submittedName>
        <fullName evidence="10">Uncharacterized protein</fullName>
    </submittedName>
</protein>
<feature type="domain" description="Peptidase S8/S53" evidence="8">
    <location>
        <begin position="227"/>
        <end position="483"/>
    </location>
</feature>
<accession>A0A1D8P5E1</accession>
<dbReference type="InterPro" id="IPR015943">
    <property type="entry name" value="WD40/YVTN_repeat-like_dom_sf"/>
</dbReference>
<dbReference type="Pfam" id="PF22148">
    <property type="entry name" value="Fervidolysin_NPro-like"/>
    <property type="match status" value="1"/>
</dbReference>
<sequence length="730" mass="79253">MKTQTKNESKFEFFDKLMNKKRSFTANEDQLVVSLDTNEMESLDVLDAKTESILRASTSVNLEEGFAIIESSTVNSDTMSATSLKDNKFVANSLPSMVDEEENTHYFMPDEFTVQFKEGISEKEIVKILKKEKAEIIKKQKTEGYYTLSVPEGKGLFETITNFNQIEEVEFSEASEIGINDELYVPNDPSFSKLWGLRNLGQTVDGVTGTNDADIDATLAWNYERGDKNVIVAVIDTGVDYTHPDLRSNILPRGSEDWNFASSTSKSPMDGGTHGTHVAGTAAAVDNQIGVMGVAPSCSIMPLRVNLTSGKNANRADAINYVATQARTHRSKRYVINCSWRMSGHHTGVYYAIRKAVLSSNVVVVFAAGNANNDINITPQYPAIYPEVISVGATDQRDRKASFSNYGKKVDVSAPGVNIYSTVPGSGYSYKDGTSMASPHVAGLAALIWSKNSSLTNKQVRKIIETTTDNIDAKNPGFVGKLGTGRINAYRAIQATPINITATLIRSFNYPQTNSGSSTGLAYASSIRVHPISWFPKRSALLFVTQKAGSEKIYYLDPNTGNVLKAVDPPANNTLGSLTWDGSYIYGANVTTGAGKINKFSSLSGSVISGINVPSGRGEGLTAVGSYFYYSTISRIYKIKKSNGSVVRSFPAPGGACHSIAYGDGYLFFGNTNTGKISILKASNLAFADSIIVPGSSPKRVDGLAYNSSNNMLYVANQKKNKIYMMKVNF</sequence>
<dbReference type="PRINTS" id="PR00723">
    <property type="entry name" value="SUBTILISIN"/>
</dbReference>
<dbReference type="InterPro" id="IPR036852">
    <property type="entry name" value="Peptidase_S8/S53_dom_sf"/>
</dbReference>
<dbReference type="PROSITE" id="PS00138">
    <property type="entry name" value="SUBTILASE_SER"/>
    <property type="match status" value="1"/>
</dbReference>
<dbReference type="Gene3D" id="3.40.50.200">
    <property type="entry name" value="Peptidase S8/S53 domain"/>
    <property type="match status" value="1"/>
</dbReference>
<feature type="active site" description="Charge relay system" evidence="5 6">
    <location>
        <position position="236"/>
    </location>
</feature>
<dbReference type="GO" id="GO:0004252">
    <property type="term" value="F:serine-type endopeptidase activity"/>
    <property type="evidence" value="ECO:0007669"/>
    <property type="project" value="UniProtKB-UniRule"/>
</dbReference>
<dbReference type="InterPro" id="IPR050131">
    <property type="entry name" value="Peptidase_S8_subtilisin-like"/>
</dbReference>
<evidence type="ECO:0000256" key="2">
    <source>
        <dbReference type="ARBA" id="ARBA00022670"/>
    </source>
</evidence>
<reference evidence="10 11" key="1">
    <citation type="submission" date="2016-10" db="EMBL/GenBank/DDBJ databases">
        <title>Lutibacter sp. LPB0138, isolated from marine gastropod.</title>
        <authorList>
            <person name="Kim E."/>
            <person name="Yi H."/>
        </authorList>
    </citation>
    <scope>NUCLEOTIDE SEQUENCE [LARGE SCALE GENOMIC DNA]</scope>
    <source>
        <strain evidence="10 11">LPB0138</strain>
    </source>
</reference>
<evidence type="ECO:0000256" key="3">
    <source>
        <dbReference type="ARBA" id="ARBA00022801"/>
    </source>
</evidence>
<feature type="domain" description="Fervidolysin-like N-terminal prodomain" evidence="9">
    <location>
        <begin position="98"/>
        <end position="173"/>
    </location>
</feature>
<keyword evidence="2 6" id="KW-0645">Protease</keyword>
<keyword evidence="11" id="KW-1185">Reference proteome</keyword>
<dbReference type="InterPro" id="IPR023828">
    <property type="entry name" value="Peptidase_S8_Ser-AS"/>
</dbReference>
<organism evidence="10 11">
    <name type="scientific">Urechidicola croceus</name>
    <dbReference type="NCBI Taxonomy" id="1850246"/>
    <lineage>
        <taxon>Bacteria</taxon>
        <taxon>Pseudomonadati</taxon>
        <taxon>Bacteroidota</taxon>
        <taxon>Flavobacteriia</taxon>
        <taxon>Flavobacteriales</taxon>
        <taxon>Flavobacteriaceae</taxon>
        <taxon>Urechidicola</taxon>
    </lineage>
</organism>
<dbReference type="KEGG" id="lul:LPB138_03400"/>
<keyword evidence="4 6" id="KW-0720">Serine protease</keyword>
<dbReference type="PROSITE" id="PS51892">
    <property type="entry name" value="SUBTILASE"/>
    <property type="match status" value="1"/>
</dbReference>
<dbReference type="Gene3D" id="2.130.10.10">
    <property type="entry name" value="YVTN repeat-like/Quinoprotein amine dehydrogenase"/>
    <property type="match status" value="1"/>
</dbReference>
<dbReference type="STRING" id="1850246.LPB138_03400"/>
<dbReference type="InterPro" id="IPR000209">
    <property type="entry name" value="Peptidase_S8/S53_dom"/>
</dbReference>
<evidence type="ECO:0000256" key="7">
    <source>
        <dbReference type="RuleBase" id="RU003355"/>
    </source>
</evidence>
<proteinExistence type="inferred from homology"/>
<evidence type="ECO:0000256" key="1">
    <source>
        <dbReference type="ARBA" id="ARBA00011073"/>
    </source>
</evidence>
<dbReference type="PROSITE" id="PS00137">
    <property type="entry name" value="SUBTILASE_HIS"/>
    <property type="match status" value="1"/>
</dbReference>
<dbReference type="InterPro" id="IPR054399">
    <property type="entry name" value="Fervidolysin-like_N_prodom"/>
</dbReference>
<evidence type="ECO:0000259" key="8">
    <source>
        <dbReference type="Pfam" id="PF00082"/>
    </source>
</evidence>
<dbReference type="PROSITE" id="PS00136">
    <property type="entry name" value="SUBTILASE_ASP"/>
    <property type="match status" value="1"/>
</dbReference>
<dbReference type="PANTHER" id="PTHR43806">
    <property type="entry name" value="PEPTIDASE S8"/>
    <property type="match status" value="1"/>
</dbReference>
<evidence type="ECO:0000256" key="6">
    <source>
        <dbReference type="PROSITE-ProRule" id="PRU01240"/>
    </source>
</evidence>
<dbReference type="InterPro" id="IPR015500">
    <property type="entry name" value="Peptidase_S8_subtilisin-rel"/>
</dbReference>
<keyword evidence="3 6" id="KW-0378">Hydrolase</keyword>
<dbReference type="SUPFAM" id="SSF52743">
    <property type="entry name" value="Subtilisin-like"/>
    <property type="match status" value="1"/>
</dbReference>